<protein>
    <submittedName>
        <fullName evidence="1">Uncharacterized protein</fullName>
    </submittedName>
</protein>
<gene>
    <name evidence="1" type="ORF">BCV71DRAFT_256463</name>
</gene>
<dbReference type="EMBL" id="KV921372">
    <property type="protein sequence ID" value="ORE16857.1"/>
    <property type="molecule type" value="Genomic_DNA"/>
</dbReference>
<sequence>MTLLVLFSSSCSKTVPSFSPCSARHLRRELQLFLCTFGSLQGKDYIPVNLSRATFSHSLVNTICESSIICRLICTSDNHKSTIARTRYIVEDKENHEEATRNASTRNGNFAAIQVLCRLYSKIGTYRTTCFSKAFGINQSNS</sequence>
<organism evidence="1 2">
    <name type="scientific">Rhizopus microsporus</name>
    <dbReference type="NCBI Taxonomy" id="58291"/>
    <lineage>
        <taxon>Eukaryota</taxon>
        <taxon>Fungi</taxon>
        <taxon>Fungi incertae sedis</taxon>
        <taxon>Mucoromycota</taxon>
        <taxon>Mucoromycotina</taxon>
        <taxon>Mucoromycetes</taxon>
        <taxon>Mucorales</taxon>
        <taxon>Mucorineae</taxon>
        <taxon>Rhizopodaceae</taxon>
        <taxon>Rhizopus</taxon>
    </lineage>
</organism>
<reference evidence="1 2" key="1">
    <citation type="journal article" date="2016" name="Proc. Natl. Acad. Sci. U.S.A.">
        <title>Lipid metabolic changes in an early divergent fungus govern the establishment of a mutualistic symbiosis with endobacteria.</title>
        <authorList>
            <person name="Lastovetsky O.A."/>
            <person name="Gaspar M.L."/>
            <person name="Mondo S.J."/>
            <person name="LaButti K.M."/>
            <person name="Sandor L."/>
            <person name="Grigoriev I.V."/>
            <person name="Henry S.A."/>
            <person name="Pawlowska T.E."/>
        </authorList>
    </citation>
    <scope>NUCLEOTIDE SEQUENCE [LARGE SCALE GENOMIC DNA]</scope>
    <source>
        <strain evidence="1 2">ATCC 11559</strain>
    </source>
</reference>
<dbReference type="AlphaFoldDB" id="A0A1X0RXX1"/>
<evidence type="ECO:0000313" key="2">
    <source>
        <dbReference type="Proteomes" id="UP000242381"/>
    </source>
</evidence>
<accession>A0A1X0RXX1</accession>
<proteinExistence type="predicted"/>
<name>A0A1X0RXX1_RHIZD</name>
<dbReference type="Proteomes" id="UP000242381">
    <property type="component" value="Unassembled WGS sequence"/>
</dbReference>
<evidence type="ECO:0000313" key="1">
    <source>
        <dbReference type="EMBL" id="ORE16857.1"/>
    </source>
</evidence>